<protein>
    <recommendedName>
        <fullName evidence="2">Type 4 fimbrial biogenesis protein PilX N-terminal domain-containing protein</fullName>
    </recommendedName>
</protein>
<feature type="domain" description="Type 4 fimbrial biogenesis protein PilX N-terminal" evidence="2">
    <location>
        <begin position="19"/>
        <end position="68"/>
    </location>
</feature>
<dbReference type="AlphaFoldDB" id="A0AAN2BJL6"/>
<sequence>MPKPYILFYNSLKTQSSQQGTVIVIALIFLLLTGLISVTSMKTSIFETKMASNEQLKEEAFQTTQGVINAITSDINNFVIAGDVGYKICKAGATGCDSTAIALASATATLTANHVEYNITRKAPLFAPIPFRASEENASSAKSYSAALFEVNAEYDGSQDRLGQAAIAQGVAIKVANAGQ</sequence>
<keyword evidence="1" id="KW-1133">Transmembrane helix</keyword>
<gene>
    <name evidence="3" type="ORF">MARGE09_P1328</name>
</gene>
<accession>A0AAN2BJL6</accession>
<dbReference type="InterPro" id="IPR025746">
    <property type="entry name" value="PilX_N_dom"/>
</dbReference>
<proteinExistence type="predicted"/>
<dbReference type="KEGG" id="marq:MARGE09_P1328"/>
<reference evidence="3 4" key="1">
    <citation type="journal article" date="2022" name="IScience">
        <title>An ultrasensitive nanofiber-based assay for enzymatic hydrolysis and deep-sea microbial degradation of cellulose.</title>
        <authorList>
            <person name="Tsudome M."/>
            <person name="Tachioka M."/>
            <person name="Miyazaki M."/>
            <person name="Uchimura K."/>
            <person name="Tsuda M."/>
            <person name="Takaki Y."/>
            <person name="Deguchi S."/>
        </authorList>
    </citation>
    <scope>NUCLEOTIDE SEQUENCE [LARGE SCALE GENOMIC DNA]</scope>
    <source>
        <strain evidence="3 4">GE09</strain>
    </source>
</reference>
<dbReference type="Proteomes" id="UP001320119">
    <property type="component" value="Chromosome"/>
</dbReference>
<dbReference type="Pfam" id="PF14341">
    <property type="entry name" value="PilX_N"/>
    <property type="match status" value="1"/>
</dbReference>
<name>A0AAN2BJL6_9GAMM</name>
<feature type="transmembrane region" description="Helical" evidence="1">
    <location>
        <begin position="20"/>
        <end position="40"/>
    </location>
</feature>
<evidence type="ECO:0000256" key="1">
    <source>
        <dbReference type="SAM" id="Phobius"/>
    </source>
</evidence>
<evidence type="ECO:0000259" key="2">
    <source>
        <dbReference type="Pfam" id="PF14341"/>
    </source>
</evidence>
<organism evidence="3 4">
    <name type="scientific">Marinagarivorans cellulosilyticus</name>
    <dbReference type="NCBI Taxonomy" id="2721545"/>
    <lineage>
        <taxon>Bacteria</taxon>
        <taxon>Pseudomonadati</taxon>
        <taxon>Pseudomonadota</taxon>
        <taxon>Gammaproteobacteria</taxon>
        <taxon>Cellvibrionales</taxon>
        <taxon>Cellvibrionaceae</taxon>
        <taxon>Marinagarivorans</taxon>
    </lineage>
</organism>
<keyword evidence="1" id="KW-0812">Transmembrane</keyword>
<keyword evidence="4" id="KW-1185">Reference proteome</keyword>
<dbReference type="EMBL" id="AP023086">
    <property type="protein sequence ID" value="BCD97128.1"/>
    <property type="molecule type" value="Genomic_DNA"/>
</dbReference>
<dbReference type="RefSeq" id="WP_236986604.1">
    <property type="nucleotide sequence ID" value="NZ_AP023086.1"/>
</dbReference>
<keyword evidence="1" id="KW-0472">Membrane</keyword>
<evidence type="ECO:0000313" key="4">
    <source>
        <dbReference type="Proteomes" id="UP001320119"/>
    </source>
</evidence>
<evidence type="ECO:0000313" key="3">
    <source>
        <dbReference type="EMBL" id="BCD97128.1"/>
    </source>
</evidence>